<feature type="region of interest" description="Disordered" evidence="1">
    <location>
        <begin position="823"/>
        <end position="854"/>
    </location>
</feature>
<feature type="compositionally biased region" description="Basic residues" evidence="1">
    <location>
        <begin position="170"/>
        <end position="180"/>
    </location>
</feature>
<proteinExistence type="predicted"/>
<feature type="compositionally biased region" description="Low complexity" evidence="1">
    <location>
        <begin position="739"/>
        <end position="753"/>
    </location>
</feature>
<dbReference type="Proteomes" id="UP001470230">
    <property type="component" value="Unassembled WGS sequence"/>
</dbReference>
<feature type="compositionally biased region" description="Basic and acidic residues" evidence="1">
    <location>
        <begin position="647"/>
        <end position="664"/>
    </location>
</feature>
<protein>
    <submittedName>
        <fullName evidence="2">Uncharacterized protein</fullName>
    </submittedName>
</protein>
<feature type="compositionally biased region" description="Acidic residues" evidence="1">
    <location>
        <begin position="706"/>
        <end position="716"/>
    </location>
</feature>
<feature type="compositionally biased region" description="Polar residues" evidence="1">
    <location>
        <begin position="25"/>
        <end position="38"/>
    </location>
</feature>
<feature type="region of interest" description="Disordered" evidence="1">
    <location>
        <begin position="970"/>
        <end position="1024"/>
    </location>
</feature>
<comment type="caution">
    <text evidence="2">The sequence shown here is derived from an EMBL/GenBank/DDBJ whole genome shotgun (WGS) entry which is preliminary data.</text>
</comment>
<feature type="compositionally biased region" description="Polar residues" evidence="1">
    <location>
        <begin position="686"/>
        <end position="698"/>
    </location>
</feature>
<organism evidence="2 3">
    <name type="scientific">Tritrichomonas musculus</name>
    <dbReference type="NCBI Taxonomy" id="1915356"/>
    <lineage>
        <taxon>Eukaryota</taxon>
        <taxon>Metamonada</taxon>
        <taxon>Parabasalia</taxon>
        <taxon>Tritrichomonadida</taxon>
        <taxon>Tritrichomonadidae</taxon>
        <taxon>Tritrichomonas</taxon>
    </lineage>
</organism>
<feature type="compositionally biased region" description="Basic residues" evidence="1">
    <location>
        <begin position="729"/>
        <end position="738"/>
    </location>
</feature>
<feature type="compositionally biased region" description="Basic and acidic residues" evidence="1">
    <location>
        <begin position="98"/>
        <end position="111"/>
    </location>
</feature>
<feature type="compositionally biased region" description="Basic and acidic residues" evidence="1">
    <location>
        <begin position="1"/>
        <end position="18"/>
    </location>
</feature>
<evidence type="ECO:0000313" key="2">
    <source>
        <dbReference type="EMBL" id="KAK8877986.1"/>
    </source>
</evidence>
<feature type="region of interest" description="Disordered" evidence="1">
    <location>
        <begin position="881"/>
        <end position="938"/>
    </location>
</feature>
<name>A0ABR2JJU6_9EUKA</name>
<feature type="compositionally biased region" description="Polar residues" evidence="1">
    <location>
        <begin position="189"/>
        <end position="199"/>
    </location>
</feature>
<sequence>MKRDWNSGSKKSDLRFKAAELSPRVQKSNTIDPSSNSNEQDENDPQRTSTKSKKLFSDISKPNNGSAIRNKGSDNDSDNYMEQKSKTEAKSSVRNSSKNRDGSSKSQTEKRKSQRRSRKKYVYSSSHSNIKLSIETLFELERPLINSLNSSTRRKKAENVMEIKLPSSHQPHHSNSKKIPLKQIKSKDTSLSNSQNKINQIPNSDNYMLVGTGDDLKVILNVSKYYNDLGEKIATEVINNSLTQIKHHDIILPEDEPENINTRQIPKLSNNFPSISETNQVDAQNTELFSLSEEQDNGNFMVVGSGDNLKVVLNVSKYYTDLAERVALEVIDNSLSQVKHHNILSAEEKQYHNNNYIFNYQDEKDNNENNNKEKEDQAFPSLSHKRKQNVQQFPKSSNNSQNGFSFPSLSSSNQSDLQSDKEQFSAPKEQNNDNYMVVGTGDDVKVILNVSKYYNDLGEKIATEVINNSLTQIKHHDIILPEDEPENINTRQIPHLSVPSMPISNSKQNDAQETQDKELFSLSEEQDNGNFMVVGSGDNLKVVLNVSKYYTDLAERVALEVIDNSLSQVKHHNILSAEEKQYHNNNYIFNYQDEKDNEENDKSSINKGKAAKPAIKKSFTKSSHGNKNENEGKTSAQDEISSQPQIKKKESDKPLRRVKNKESDTENEQTVKKQSHHHHTDDLLQSVDSDAPNSSLTNVVKMVPVSEDDILPLDDEMIPKSKQTSSHTKSSKNTRTSKSKPTTNNIDDHINNSNSDLLAKVDDSLTISESKVRASNKNRIKNVNINFKNNLANDNDAFMSSDFVNNDLEKGEKKKSKIVVIRSSSGQKIRRSSNLDSVSESDIQSSQPNYKKRPINLRNSLLPSSHNQVVESFEKLNSSGPVNIRKAKSTNVLPYSNMTSNNEDQQEHLPPVAQQSPRSLKNFSSKVTSSSQPLNIIKDSKNPHSLVQQNAGSKNNVGIAKKPSADIPLAKFPKDLGDSSSLERSKKKRNVLIKTSANSSTSALPMTPQPTPSPFNEVIRNSHK</sequence>
<feature type="compositionally biased region" description="Basic and acidic residues" evidence="1">
    <location>
        <begin position="972"/>
        <end position="984"/>
    </location>
</feature>
<feature type="region of interest" description="Disordered" evidence="1">
    <location>
        <begin position="361"/>
        <end position="437"/>
    </location>
</feature>
<feature type="compositionally biased region" description="Basic residues" evidence="1">
    <location>
        <begin position="112"/>
        <end position="121"/>
    </location>
</feature>
<gene>
    <name evidence="2" type="ORF">M9Y10_004749</name>
</gene>
<feature type="compositionally biased region" description="Basic and acidic residues" evidence="1">
    <location>
        <begin position="81"/>
        <end position="91"/>
    </location>
</feature>
<dbReference type="EMBL" id="JAPFFF010000011">
    <property type="protein sequence ID" value="KAK8877986.1"/>
    <property type="molecule type" value="Genomic_DNA"/>
</dbReference>
<feature type="compositionally biased region" description="Low complexity" evidence="1">
    <location>
        <begin position="400"/>
        <end position="417"/>
    </location>
</feature>
<feature type="compositionally biased region" description="Basic and acidic residues" evidence="1">
    <location>
        <begin position="361"/>
        <end position="377"/>
    </location>
</feature>
<feature type="compositionally biased region" description="Polar residues" evidence="1">
    <location>
        <begin position="389"/>
        <end position="399"/>
    </location>
</feature>
<feature type="region of interest" description="Disordered" evidence="1">
    <location>
        <begin position="165"/>
        <end position="199"/>
    </location>
</feature>
<accession>A0ABR2JJU6</accession>
<evidence type="ECO:0000313" key="3">
    <source>
        <dbReference type="Proteomes" id="UP001470230"/>
    </source>
</evidence>
<feature type="compositionally biased region" description="Polar residues" evidence="1">
    <location>
        <begin position="633"/>
        <end position="645"/>
    </location>
</feature>
<feature type="region of interest" description="Disordered" evidence="1">
    <location>
        <begin position="1"/>
        <end position="126"/>
    </location>
</feature>
<feature type="compositionally biased region" description="Polar residues" evidence="1">
    <location>
        <begin position="832"/>
        <end position="849"/>
    </location>
</feature>
<feature type="compositionally biased region" description="Polar residues" evidence="1">
    <location>
        <begin position="913"/>
        <end position="934"/>
    </location>
</feature>
<feature type="compositionally biased region" description="Polar residues" evidence="1">
    <location>
        <begin position="993"/>
        <end position="1004"/>
    </location>
</feature>
<feature type="region of interest" description="Disordered" evidence="1">
    <location>
        <begin position="594"/>
        <end position="753"/>
    </location>
</feature>
<evidence type="ECO:0000256" key="1">
    <source>
        <dbReference type="SAM" id="MobiDB-lite"/>
    </source>
</evidence>
<reference evidence="2 3" key="1">
    <citation type="submission" date="2024-04" db="EMBL/GenBank/DDBJ databases">
        <title>Tritrichomonas musculus Genome.</title>
        <authorList>
            <person name="Alves-Ferreira E."/>
            <person name="Grigg M."/>
            <person name="Lorenzi H."/>
            <person name="Galac M."/>
        </authorList>
    </citation>
    <scope>NUCLEOTIDE SEQUENCE [LARGE SCALE GENOMIC DNA]</scope>
    <source>
        <strain evidence="2 3">EAF2021</strain>
    </source>
</reference>
<feature type="compositionally biased region" description="Polar residues" evidence="1">
    <location>
        <begin position="889"/>
        <end position="903"/>
    </location>
</feature>
<keyword evidence="3" id="KW-1185">Reference proteome</keyword>